<keyword evidence="4" id="KW-1185">Reference proteome</keyword>
<keyword evidence="1" id="KW-0511">Multifunctional enzyme</keyword>
<evidence type="ECO:0000313" key="4">
    <source>
        <dbReference type="Proteomes" id="UP000325315"/>
    </source>
</evidence>
<dbReference type="InterPro" id="IPR041577">
    <property type="entry name" value="RT_RNaseH_2"/>
</dbReference>
<dbReference type="AlphaFoldDB" id="A0A5B6WTZ1"/>
<dbReference type="Gene3D" id="3.10.10.10">
    <property type="entry name" value="HIV Type 1 Reverse Transcriptase, subunit A, domain 1"/>
    <property type="match status" value="2"/>
</dbReference>
<comment type="caution">
    <text evidence="3">The sequence shown here is derived from an EMBL/GenBank/DDBJ whole genome shotgun (WGS) entry which is preliminary data.</text>
</comment>
<dbReference type="Gene3D" id="3.30.70.270">
    <property type="match status" value="1"/>
</dbReference>
<feature type="domain" description="Reverse transcriptase/retrotransposon-derived protein RNase H-like" evidence="2">
    <location>
        <begin position="151"/>
        <end position="197"/>
    </location>
</feature>
<dbReference type="GO" id="GO:0003824">
    <property type="term" value="F:catalytic activity"/>
    <property type="evidence" value="ECO:0007669"/>
    <property type="project" value="UniProtKB-KW"/>
</dbReference>
<evidence type="ECO:0000313" key="3">
    <source>
        <dbReference type="EMBL" id="KAA3484307.1"/>
    </source>
</evidence>
<dbReference type="FunFam" id="3.30.70.270:FF:000020">
    <property type="entry name" value="Transposon Tf2-6 polyprotein-like Protein"/>
    <property type="match status" value="1"/>
</dbReference>
<accession>A0A5B6WTZ1</accession>
<organism evidence="3 4">
    <name type="scientific">Gossypium australe</name>
    <dbReference type="NCBI Taxonomy" id="47621"/>
    <lineage>
        <taxon>Eukaryota</taxon>
        <taxon>Viridiplantae</taxon>
        <taxon>Streptophyta</taxon>
        <taxon>Embryophyta</taxon>
        <taxon>Tracheophyta</taxon>
        <taxon>Spermatophyta</taxon>
        <taxon>Magnoliopsida</taxon>
        <taxon>eudicotyledons</taxon>
        <taxon>Gunneridae</taxon>
        <taxon>Pentapetalae</taxon>
        <taxon>rosids</taxon>
        <taxon>malvids</taxon>
        <taxon>Malvales</taxon>
        <taxon>Malvaceae</taxon>
        <taxon>Malvoideae</taxon>
        <taxon>Gossypium</taxon>
    </lineage>
</organism>
<dbReference type="Proteomes" id="UP000325315">
    <property type="component" value="Unassembled WGS sequence"/>
</dbReference>
<dbReference type="Pfam" id="PF17919">
    <property type="entry name" value="RT_RNaseH_2"/>
    <property type="match status" value="1"/>
</dbReference>
<dbReference type="InterPro" id="IPR043502">
    <property type="entry name" value="DNA/RNA_pol_sf"/>
</dbReference>
<dbReference type="InterPro" id="IPR043128">
    <property type="entry name" value="Rev_trsase/Diguanyl_cyclase"/>
</dbReference>
<proteinExistence type="predicted"/>
<dbReference type="SUPFAM" id="SSF56672">
    <property type="entry name" value="DNA/RNA polymerases"/>
    <property type="match status" value="1"/>
</dbReference>
<sequence length="197" mass="22466">MGITPMSIAPYCMASTELKKLKVKLQDLLDRSFIHPSISPWGAPISFVKRKINRCGSLKVKDNDVLKTTFCTRYGHYKFLLMPFGILNALTGMLYRPREIKAILQWKLLKNVSEIRSFLGLAGYYKRFVNGFSKAALTVTKFLQKNVSIMWDDQCQEIFKKLKSMLTEVSILTLPESWKEYVVFSCASLSGLGCVLM</sequence>
<protein>
    <submittedName>
        <fullName evidence="3">DNA/RNA polymerases superfamily protein</fullName>
    </submittedName>
</protein>
<dbReference type="EMBL" id="SMMG02000002">
    <property type="protein sequence ID" value="KAA3484307.1"/>
    <property type="molecule type" value="Genomic_DNA"/>
</dbReference>
<evidence type="ECO:0000256" key="1">
    <source>
        <dbReference type="ARBA" id="ARBA00023268"/>
    </source>
</evidence>
<dbReference type="PANTHER" id="PTHR37984">
    <property type="entry name" value="PROTEIN CBG26694"/>
    <property type="match status" value="1"/>
</dbReference>
<dbReference type="PANTHER" id="PTHR37984:SF5">
    <property type="entry name" value="PROTEIN NYNRIN-LIKE"/>
    <property type="match status" value="1"/>
</dbReference>
<reference evidence="4" key="1">
    <citation type="journal article" date="2019" name="Plant Biotechnol. J.">
        <title>Genome sequencing of the Australian wild diploid species Gossypium australe highlights disease resistance and delayed gland morphogenesis.</title>
        <authorList>
            <person name="Cai Y."/>
            <person name="Cai X."/>
            <person name="Wang Q."/>
            <person name="Wang P."/>
            <person name="Zhang Y."/>
            <person name="Cai C."/>
            <person name="Xu Y."/>
            <person name="Wang K."/>
            <person name="Zhou Z."/>
            <person name="Wang C."/>
            <person name="Geng S."/>
            <person name="Li B."/>
            <person name="Dong Q."/>
            <person name="Hou Y."/>
            <person name="Wang H."/>
            <person name="Ai P."/>
            <person name="Liu Z."/>
            <person name="Yi F."/>
            <person name="Sun M."/>
            <person name="An G."/>
            <person name="Cheng J."/>
            <person name="Zhang Y."/>
            <person name="Shi Q."/>
            <person name="Xie Y."/>
            <person name="Shi X."/>
            <person name="Chang Y."/>
            <person name="Huang F."/>
            <person name="Chen Y."/>
            <person name="Hong S."/>
            <person name="Mi L."/>
            <person name="Sun Q."/>
            <person name="Zhang L."/>
            <person name="Zhou B."/>
            <person name="Peng R."/>
            <person name="Zhang X."/>
            <person name="Liu F."/>
        </authorList>
    </citation>
    <scope>NUCLEOTIDE SEQUENCE [LARGE SCALE GENOMIC DNA]</scope>
    <source>
        <strain evidence="4">cv. PA1801</strain>
    </source>
</reference>
<evidence type="ECO:0000259" key="2">
    <source>
        <dbReference type="Pfam" id="PF17919"/>
    </source>
</evidence>
<dbReference type="InterPro" id="IPR050951">
    <property type="entry name" value="Retrovirus_Pol_polyprotein"/>
</dbReference>
<dbReference type="OrthoDB" id="6761011at2759"/>
<gene>
    <name evidence="3" type="ORF">EPI10_006396</name>
</gene>
<name>A0A5B6WTZ1_9ROSI</name>